<feature type="compositionally biased region" description="Polar residues" evidence="1">
    <location>
        <begin position="1"/>
        <end position="11"/>
    </location>
</feature>
<organism evidence="2 3">
    <name type="scientific">Coemansia reversa (strain ATCC 12441 / NRRL 1564)</name>
    <dbReference type="NCBI Taxonomy" id="763665"/>
    <lineage>
        <taxon>Eukaryota</taxon>
        <taxon>Fungi</taxon>
        <taxon>Fungi incertae sedis</taxon>
        <taxon>Zoopagomycota</taxon>
        <taxon>Kickxellomycotina</taxon>
        <taxon>Kickxellomycetes</taxon>
        <taxon>Kickxellales</taxon>
        <taxon>Kickxellaceae</taxon>
        <taxon>Coemansia</taxon>
    </lineage>
</organism>
<sequence>MAKSQQPNSFWANEPGTFLGDTKGQNTVGQKQTGKQVFNQQRFSPIMNRQHRSATVGEESPGEIPEAVYSPGSPLARNRANRRRSTLHDILERTKKKQEQLEQGAAALHSSTSNIGQQPIPYQQEQQLELKSPTKQHTTDSQSLSVVSAYEANSLPNDSGMVAARAVHKAEFHFRSPTTVEQRTQPNMSLGMSKSSRTSLMQKRAEQGLKSYTASKSSRESMVKGSATPRASMDSVGKLGVSTRKTGQHPFRVQRSYRITDHNKDSDDEKSDTTPSSSPLSAVFTLPPVQPPPPPKDLPPLPTKLQQQLMQLPRLSPPRKLPIANKPVLQLGLPEQSLPISPGPGSQGSNLGLFASALPVQSVLRGCAVCSEHAFGIKPTSICKTW</sequence>
<evidence type="ECO:0000313" key="2">
    <source>
        <dbReference type="EMBL" id="PIA13857.1"/>
    </source>
</evidence>
<dbReference type="EMBL" id="KZ303525">
    <property type="protein sequence ID" value="PIA13857.1"/>
    <property type="molecule type" value="Genomic_DNA"/>
</dbReference>
<evidence type="ECO:0000313" key="3">
    <source>
        <dbReference type="Proteomes" id="UP000242474"/>
    </source>
</evidence>
<protein>
    <submittedName>
        <fullName evidence="2">Uncharacterized protein</fullName>
    </submittedName>
</protein>
<evidence type="ECO:0000256" key="1">
    <source>
        <dbReference type="SAM" id="MobiDB-lite"/>
    </source>
</evidence>
<keyword evidence="3" id="KW-1185">Reference proteome</keyword>
<feature type="compositionally biased region" description="Polar residues" evidence="1">
    <location>
        <begin position="176"/>
        <end position="201"/>
    </location>
</feature>
<feature type="compositionally biased region" description="Basic and acidic residues" evidence="1">
    <location>
        <begin position="258"/>
        <end position="267"/>
    </location>
</feature>
<gene>
    <name evidence="2" type="ORF">COEREDRAFT_94290</name>
</gene>
<feature type="compositionally biased region" description="Pro residues" evidence="1">
    <location>
        <begin position="288"/>
        <end position="298"/>
    </location>
</feature>
<feature type="region of interest" description="Disordered" evidence="1">
    <location>
        <begin position="175"/>
        <end position="298"/>
    </location>
</feature>
<dbReference type="AlphaFoldDB" id="A0A2G5B557"/>
<reference evidence="2 3" key="1">
    <citation type="journal article" date="2015" name="Genome Biol. Evol.">
        <title>Phylogenomic analyses indicate that early fungi evolved digesting cell walls of algal ancestors of land plants.</title>
        <authorList>
            <person name="Chang Y."/>
            <person name="Wang S."/>
            <person name="Sekimoto S."/>
            <person name="Aerts A.L."/>
            <person name="Choi C."/>
            <person name="Clum A."/>
            <person name="LaButti K.M."/>
            <person name="Lindquist E.A."/>
            <person name="Yee Ngan C."/>
            <person name="Ohm R.A."/>
            <person name="Salamov A.A."/>
            <person name="Grigoriev I.V."/>
            <person name="Spatafora J.W."/>
            <person name="Berbee M.L."/>
        </authorList>
    </citation>
    <scope>NUCLEOTIDE SEQUENCE [LARGE SCALE GENOMIC DNA]</scope>
    <source>
        <strain evidence="2 3">NRRL 1564</strain>
    </source>
</reference>
<dbReference type="OrthoDB" id="5568250at2759"/>
<dbReference type="Proteomes" id="UP000242474">
    <property type="component" value="Unassembled WGS sequence"/>
</dbReference>
<feature type="region of interest" description="Disordered" evidence="1">
    <location>
        <begin position="1"/>
        <end position="117"/>
    </location>
</feature>
<accession>A0A2G5B557</accession>
<name>A0A2G5B557_COERN</name>
<feature type="compositionally biased region" description="Basic and acidic residues" evidence="1">
    <location>
        <begin position="86"/>
        <end position="100"/>
    </location>
</feature>
<proteinExistence type="predicted"/>
<feature type="compositionally biased region" description="Polar residues" evidence="1">
    <location>
        <begin position="23"/>
        <end position="43"/>
    </location>
</feature>